<dbReference type="Pfam" id="PF02534">
    <property type="entry name" value="T4SS-DNA_transf"/>
    <property type="match status" value="1"/>
</dbReference>
<reference evidence="1 2" key="1">
    <citation type="journal article" date="2009" name="BMC Genomics">
        <title>The complete genome sequence of Xanthomonas albilineans provides new insights into the reductive genome evolution of the xylem-limited Xanthomonadaceae.</title>
        <authorList>
            <person name="Pieretti I."/>
            <person name="Royer M."/>
            <person name="Barbe V."/>
            <person name="Carrere S."/>
            <person name="Koebnik R."/>
            <person name="Cociancich S."/>
            <person name="Couloux A."/>
            <person name="Darrasse A."/>
            <person name="Gouzy J."/>
            <person name="Jacques M.A."/>
            <person name="Lauber E."/>
            <person name="Manceau C."/>
            <person name="Mangenot S."/>
            <person name="Poussier S."/>
            <person name="Segurens B."/>
            <person name="Szurek B."/>
            <person name="Verdier V."/>
            <person name="Arlat M."/>
            <person name="Rott P."/>
        </authorList>
    </citation>
    <scope>NUCLEOTIDE SEQUENCE [LARGE SCALE GENOMIC DNA]</scope>
    <source>
        <strain evidence="2">GPE PC73 / CFBP 7063</strain>
    </source>
</reference>
<keyword evidence="2" id="KW-1185">Reference proteome</keyword>
<dbReference type="AlphaFoldDB" id="D2UCE8"/>
<dbReference type="Proteomes" id="UP000001890">
    <property type="component" value="Chromosome"/>
</dbReference>
<evidence type="ECO:0000313" key="2">
    <source>
        <dbReference type="Proteomes" id="UP000001890"/>
    </source>
</evidence>
<dbReference type="InterPro" id="IPR003688">
    <property type="entry name" value="TraG/VirD4"/>
</dbReference>
<accession>D2UCE8</accession>
<dbReference type="EMBL" id="FP565176">
    <property type="protein sequence ID" value="CBA15205.1"/>
    <property type="molecule type" value="Genomic_DNA"/>
</dbReference>
<dbReference type="STRING" id="380358.XALC_0687"/>
<evidence type="ECO:0000313" key="1">
    <source>
        <dbReference type="EMBL" id="CBA15205.1"/>
    </source>
</evidence>
<gene>
    <name evidence="1" type="ordered locus">XALc_0687</name>
</gene>
<protein>
    <submittedName>
        <fullName evidence="1">Hypothetical trag/trad/vird4 family protein</fullName>
    </submittedName>
</protein>
<dbReference type="GO" id="GO:0016020">
    <property type="term" value="C:membrane"/>
    <property type="evidence" value="ECO:0007669"/>
    <property type="project" value="InterPro"/>
</dbReference>
<proteinExistence type="predicted"/>
<organism evidence="1 2">
    <name type="scientific">Xanthomonas albilineans (strain GPE PC73 / CFBP 7063)</name>
    <dbReference type="NCBI Taxonomy" id="380358"/>
    <lineage>
        <taxon>Bacteria</taxon>
        <taxon>Pseudomonadati</taxon>
        <taxon>Pseudomonadota</taxon>
        <taxon>Gammaproteobacteria</taxon>
        <taxon>Lysobacterales</taxon>
        <taxon>Lysobacteraceae</taxon>
        <taxon>Xanthomonas</taxon>
    </lineage>
</organism>
<sequence>MNPDEVKGLAPDKAIVFIEGIGYPILANKIFYYKDSYFKKLLLQAPQVPRLALGGE</sequence>
<name>D2UCE8_XANAP</name>
<dbReference type="KEGG" id="xal:XALC_0687"/>